<organism evidence="1 2">
    <name type="scientific">Smallanthus sonchifolius</name>
    <dbReference type="NCBI Taxonomy" id="185202"/>
    <lineage>
        <taxon>Eukaryota</taxon>
        <taxon>Viridiplantae</taxon>
        <taxon>Streptophyta</taxon>
        <taxon>Embryophyta</taxon>
        <taxon>Tracheophyta</taxon>
        <taxon>Spermatophyta</taxon>
        <taxon>Magnoliopsida</taxon>
        <taxon>eudicotyledons</taxon>
        <taxon>Gunneridae</taxon>
        <taxon>Pentapetalae</taxon>
        <taxon>asterids</taxon>
        <taxon>campanulids</taxon>
        <taxon>Asterales</taxon>
        <taxon>Asteraceae</taxon>
        <taxon>Asteroideae</taxon>
        <taxon>Heliantheae alliance</taxon>
        <taxon>Millerieae</taxon>
        <taxon>Smallanthus</taxon>
    </lineage>
</organism>
<evidence type="ECO:0000313" key="1">
    <source>
        <dbReference type="EMBL" id="KAI3794317.1"/>
    </source>
</evidence>
<sequence>MAESTRSSPPNSPPTPSATAIQTTRSWSLGLFLSAVITVLIALLLVQLDTFDAAPYPSDELAKKPILLAPRMNPRVLHGSEKIGEGQLLGPEDIVYDPKLGVIYTSCVDGWIKRVSVNDSVVKEWVNTGGRPFGLALGYSGEVYVADAFKGILKITEEGEIEALTEEAEGVKFGTADGVVVAKSGVLYFTDAVLEIRLAQFLDTTYKEKKKGSIDVFIDRLPGMPDNIRYDGEGHYWIAIAVCVPHTVLVPFGLERVNIKSNGGRAKVIGTIVCVGGATLLTLYKGMPLFNHHSHLHPTNESIHVQSIFRRLSSVLATKKARWTSGSLALVAGTILWSSWFLVQSNIGKRYSLQYSSTAIMMFFGAVQSFAFSLFIHRDLSLWI</sequence>
<protein>
    <submittedName>
        <fullName evidence="1">Uncharacterized protein</fullName>
    </submittedName>
</protein>
<reference evidence="1 2" key="2">
    <citation type="journal article" date="2022" name="Mol. Ecol. Resour.">
        <title>The genomes of chicory, endive, great burdock and yacon provide insights into Asteraceae paleo-polyploidization history and plant inulin production.</title>
        <authorList>
            <person name="Fan W."/>
            <person name="Wang S."/>
            <person name="Wang H."/>
            <person name="Wang A."/>
            <person name="Jiang F."/>
            <person name="Liu H."/>
            <person name="Zhao H."/>
            <person name="Xu D."/>
            <person name="Zhang Y."/>
        </authorList>
    </citation>
    <scope>NUCLEOTIDE SEQUENCE [LARGE SCALE GENOMIC DNA]</scope>
    <source>
        <strain evidence="2">cv. Yunnan</strain>
        <tissue evidence="1">Leaves</tissue>
    </source>
</reference>
<name>A0ACB9HEZ8_9ASTR</name>
<proteinExistence type="predicted"/>
<evidence type="ECO:0000313" key="2">
    <source>
        <dbReference type="Proteomes" id="UP001056120"/>
    </source>
</evidence>
<comment type="caution">
    <text evidence="1">The sequence shown here is derived from an EMBL/GenBank/DDBJ whole genome shotgun (WGS) entry which is preliminary data.</text>
</comment>
<accession>A0ACB9HEZ8</accession>
<gene>
    <name evidence="1" type="ORF">L1987_36946</name>
</gene>
<reference evidence="2" key="1">
    <citation type="journal article" date="2022" name="Mol. Ecol. Resour.">
        <title>The genomes of chicory, endive, great burdock and yacon provide insights into Asteraceae palaeo-polyploidization history and plant inulin production.</title>
        <authorList>
            <person name="Fan W."/>
            <person name="Wang S."/>
            <person name="Wang H."/>
            <person name="Wang A."/>
            <person name="Jiang F."/>
            <person name="Liu H."/>
            <person name="Zhao H."/>
            <person name="Xu D."/>
            <person name="Zhang Y."/>
        </authorList>
    </citation>
    <scope>NUCLEOTIDE SEQUENCE [LARGE SCALE GENOMIC DNA]</scope>
    <source>
        <strain evidence="2">cv. Yunnan</strain>
    </source>
</reference>
<dbReference type="EMBL" id="CM042029">
    <property type="protein sequence ID" value="KAI3794317.1"/>
    <property type="molecule type" value="Genomic_DNA"/>
</dbReference>
<dbReference type="Proteomes" id="UP001056120">
    <property type="component" value="Linkage Group LG12"/>
</dbReference>
<keyword evidence="2" id="KW-1185">Reference proteome</keyword>